<feature type="transmembrane region" description="Helical" evidence="8">
    <location>
        <begin position="28"/>
        <end position="49"/>
    </location>
</feature>
<comment type="similarity">
    <text evidence="7">Belongs to the MIP/aquaporin (TC 1.A.8) family.</text>
</comment>
<dbReference type="PANTHER" id="PTHR45665:SF18">
    <property type="entry name" value="AQUAPORIN TIP3.1"/>
    <property type="match status" value="1"/>
</dbReference>
<comment type="subcellular location">
    <subcellularLocation>
        <location evidence="1">Membrane</location>
        <topology evidence="1">Multi-pass membrane protein</topology>
    </subcellularLocation>
</comment>
<sequence>MNMIRAVRRRFTVSHLATAKDPATLRHAAAELLATAIFVFAAEGATLSLGRMHHHDKGGGGLVAVALAHALALAAAVGCAANISGGHVNPAVTFGALIAGRICLVRSLIYWAAQLLGAVAAALVLRLATGGMHLPEYALAGGVSGWNAAVLEAAMAFGLMYAYFATVMDKARRVRAGAGALAAPLAVGLLAGANVLACGALEGAVMNPARAFGPAVVGSRRWRHQWVYWVGPMVGAGLSGIVYEHLVAGPAAEEEEEPAPSCGDRRRA</sequence>
<feature type="transmembrane region" description="Helical" evidence="8">
    <location>
        <begin position="61"/>
        <end position="83"/>
    </location>
</feature>
<dbReference type="InterPro" id="IPR023271">
    <property type="entry name" value="Aquaporin-like"/>
</dbReference>
<keyword evidence="4" id="KW-0677">Repeat</keyword>
<keyword evidence="3 7" id="KW-0812">Transmembrane</keyword>
<dbReference type="GO" id="GO:0015267">
    <property type="term" value="F:channel activity"/>
    <property type="evidence" value="ECO:0007669"/>
    <property type="project" value="InterPro"/>
</dbReference>
<evidence type="ECO:0000256" key="6">
    <source>
        <dbReference type="ARBA" id="ARBA00023136"/>
    </source>
</evidence>
<dbReference type="SUPFAM" id="SSF81338">
    <property type="entry name" value="Aquaporin-like"/>
    <property type="match status" value="1"/>
</dbReference>
<feature type="transmembrane region" description="Helical" evidence="8">
    <location>
        <begin position="176"/>
        <end position="197"/>
    </location>
</feature>
<evidence type="ECO:0000256" key="3">
    <source>
        <dbReference type="ARBA" id="ARBA00022692"/>
    </source>
</evidence>
<dbReference type="EMBL" id="NCVQ01000010">
    <property type="protein sequence ID" value="PWZ05691.1"/>
    <property type="molecule type" value="Genomic_DNA"/>
</dbReference>
<dbReference type="GO" id="GO:0016020">
    <property type="term" value="C:membrane"/>
    <property type="evidence" value="ECO:0007669"/>
    <property type="project" value="UniProtKB-SubCell"/>
</dbReference>
<dbReference type="InterPro" id="IPR000425">
    <property type="entry name" value="MIP"/>
</dbReference>
<evidence type="ECO:0000256" key="4">
    <source>
        <dbReference type="ARBA" id="ARBA00022737"/>
    </source>
</evidence>
<dbReference type="Pfam" id="PF00230">
    <property type="entry name" value="MIP"/>
    <property type="match status" value="1"/>
</dbReference>
<feature type="transmembrane region" description="Helical" evidence="8">
    <location>
        <begin position="104"/>
        <end position="125"/>
    </location>
</feature>
<dbReference type="InterPro" id="IPR022357">
    <property type="entry name" value="MIP_CS"/>
</dbReference>
<gene>
    <name evidence="9" type="primary">TIP3-1_0</name>
    <name evidence="9" type="ORF">Zm00014a_011500</name>
</gene>
<evidence type="ECO:0000313" key="9">
    <source>
        <dbReference type="EMBL" id="PWZ05691.1"/>
    </source>
</evidence>
<dbReference type="Gene3D" id="1.20.1080.10">
    <property type="entry name" value="Glycerol uptake facilitator protein"/>
    <property type="match status" value="1"/>
</dbReference>
<accession>A0A3L6DDS6</accession>
<dbReference type="AlphaFoldDB" id="A0A3L6DDS6"/>
<evidence type="ECO:0000256" key="7">
    <source>
        <dbReference type="RuleBase" id="RU000477"/>
    </source>
</evidence>
<comment type="caution">
    <text evidence="9">The sequence shown here is derived from an EMBL/GenBank/DDBJ whole genome shotgun (WGS) entry which is preliminary data.</text>
</comment>
<dbReference type="Proteomes" id="UP000251960">
    <property type="component" value="Chromosome 9"/>
</dbReference>
<dbReference type="PANTHER" id="PTHR45665">
    <property type="entry name" value="AQUAPORIN-8"/>
    <property type="match status" value="1"/>
</dbReference>
<organism evidence="9">
    <name type="scientific">Zea mays</name>
    <name type="common">Maize</name>
    <dbReference type="NCBI Taxonomy" id="4577"/>
    <lineage>
        <taxon>Eukaryota</taxon>
        <taxon>Viridiplantae</taxon>
        <taxon>Streptophyta</taxon>
        <taxon>Embryophyta</taxon>
        <taxon>Tracheophyta</taxon>
        <taxon>Spermatophyta</taxon>
        <taxon>Magnoliopsida</taxon>
        <taxon>Liliopsida</taxon>
        <taxon>Poales</taxon>
        <taxon>Poaceae</taxon>
        <taxon>PACMAD clade</taxon>
        <taxon>Panicoideae</taxon>
        <taxon>Andropogonodae</taxon>
        <taxon>Andropogoneae</taxon>
        <taxon>Tripsacinae</taxon>
        <taxon>Zea</taxon>
    </lineage>
</organism>
<evidence type="ECO:0000256" key="8">
    <source>
        <dbReference type="SAM" id="Phobius"/>
    </source>
</evidence>
<proteinExistence type="inferred from homology"/>
<keyword evidence="5 8" id="KW-1133">Transmembrane helix</keyword>
<evidence type="ECO:0000256" key="5">
    <source>
        <dbReference type="ARBA" id="ARBA00022989"/>
    </source>
</evidence>
<protein>
    <submittedName>
        <fullName evidence="9">Aquaporin TIP3-1</fullName>
    </submittedName>
</protein>
<name>A0A3L6DDS6_MAIZE</name>
<keyword evidence="6 8" id="KW-0472">Membrane</keyword>
<evidence type="ECO:0000256" key="1">
    <source>
        <dbReference type="ARBA" id="ARBA00004141"/>
    </source>
</evidence>
<feature type="transmembrane region" description="Helical" evidence="8">
    <location>
        <begin position="145"/>
        <end position="164"/>
    </location>
</feature>
<dbReference type="PROSITE" id="PS00221">
    <property type="entry name" value="MIP"/>
    <property type="match status" value="1"/>
</dbReference>
<dbReference type="ExpressionAtlas" id="A0A3L6DDS6">
    <property type="expression patterns" value="baseline and differential"/>
</dbReference>
<dbReference type="InterPro" id="IPR034294">
    <property type="entry name" value="Aquaporin_transptr"/>
</dbReference>
<reference evidence="9" key="1">
    <citation type="journal article" date="2018" name="Nat. Genet.">
        <title>Extensive intraspecific gene order and gene structural variations between Mo17 and other maize genomes.</title>
        <authorList>
            <person name="Sun S."/>
            <person name="Zhou Y."/>
            <person name="Chen J."/>
            <person name="Shi J."/>
            <person name="Zhao H."/>
            <person name="Zhao H."/>
            <person name="Song W."/>
            <person name="Zhang M."/>
            <person name="Cui Y."/>
            <person name="Dong X."/>
            <person name="Liu H."/>
            <person name="Ma X."/>
            <person name="Jiao Y."/>
            <person name="Wang B."/>
            <person name="Wei X."/>
            <person name="Stein J.C."/>
            <person name="Glaubitz J.C."/>
            <person name="Lu F."/>
            <person name="Yu G."/>
            <person name="Liang C."/>
            <person name="Fengler K."/>
            <person name="Li B."/>
            <person name="Rafalski A."/>
            <person name="Schnable P.S."/>
            <person name="Ware D.H."/>
            <person name="Buckler E.S."/>
            <person name="Lai J."/>
        </authorList>
    </citation>
    <scope>NUCLEOTIDE SEQUENCE [LARGE SCALE GENOMIC DNA]</scope>
    <source>
        <tissue evidence="9">Seedling</tissue>
    </source>
</reference>
<dbReference type="PRINTS" id="PR00783">
    <property type="entry name" value="MINTRINSICP"/>
</dbReference>
<evidence type="ECO:0000256" key="2">
    <source>
        <dbReference type="ARBA" id="ARBA00022448"/>
    </source>
</evidence>
<keyword evidence="2 7" id="KW-0813">Transport</keyword>